<reference evidence="2 3" key="1">
    <citation type="submission" date="2017-08" db="EMBL/GenBank/DDBJ databases">
        <title>WGS of Clinical strains of the CDC Group NO-1 linked to zoonotic infections in humans.</title>
        <authorList>
            <person name="Bernier A.-M."/>
            <person name="Bernard K."/>
        </authorList>
    </citation>
    <scope>NUCLEOTIDE SEQUENCE [LARGE SCALE GENOMIC DNA]</scope>
    <source>
        <strain evidence="2 3">NML03-0146</strain>
    </source>
</reference>
<proteinExistence type="predicted"/>
<sequence length="326" mass="35413">MARLLRLLFDPFTLILIAVVLLATFLPAQGRAEHAFQWLTHAAIALLFFMHGAKLSRQEVVAGITHWRLHLLVFACTFVLFPLLGLALKPLVAPWIGAELYLGVLYLCALPATVQSAIAFTSLARGNIPAAICSAAASSLIGIFITPLLVLWLIGAGSDSAPSTLDAIAKITQQLLIPFIAGQWARRWIGAWVARNRHWLKNVDQTSILLVVYTAFSQAVNQGLWAQVPAMSLLALLVFCCALLALVLVLVWMLGKALGFNMEDRITILFAASKKSLATGVPMAQVLFASQAIGSMLLPIMVFHQIQLMVCAVLAQHFAQRPGDQT</sequence>
<dbReference type="InterPro" id="IPR038770">
    <property type="entry name" value="Na+/solute_symporter_sf"/>
</dbReference>
<evidence type="ECO:0000256" key="1">
    <source>
        <dbReference type="SAM" id="Phobius"/>
    </source>
</evidence>
<feature type="transmembrane region" description="Helical" evidence="1">
    <location>
        <begin position="67"/>
        <end position="88"/>
    </location>
</feature>
<name>A0A2A2AF11_9BURK</name>
<dbReference type="PANTHER" id="PTHR18640:SF5">
    <property type="entry name" value="SODIUM_BILE ACID COTRANSPORTER 7"/>
    <property type="match status" value="1"/>
</dbReference>
<dbReference type="RefSeq" id="WP_095549102.1">
    <property type="nucleotide sequence ID" value="NZ_NSJF01000001.1"/>
</dbReference>
<dbReference type="PANTHER" id="PTHR18640">
    <property type="entry name" value="SOLUTE CARRIER FAMILY 10 MEMBER 7"/>
    <property type="match status" value="1"/>
</dbReference>
<dbReference type="GO" id="GO:0005886">
    <property type="term" value="C:plasma membrane"/>
    <property type="evidence" value="ECO:0007669"/>
    <property type="project" value="TreeGrafter"/>
</dbReference>
<keyword evidence="1" id="KW-0812">Transmembrane</keyword>
<feature type="transmembrane region" description="Helical" evidence="1">
    <location>
        <begin position="132"/>
        <end position="155"/>
    </location>
</feature>
<comment type="caution">
    <text evidence="2">The sequence shown here is derived from an EMBL/GenBank/DDBJ whole genome shotgun (WGS) entry which is preliminary data.</text>
</comment>
<protein>
    <submittedName>
        <fullName evidence="2">Bile acid:sodium symporter</fullName>
    </submittedName>
</protein>
<keyword evidence="1" id="KW-1133">Transmembrane helix</keyword>
<feature type="transmembrane region" description="Helical" evidence="1">
    <location>
        <begin position="206"/>
        <end position="225"/>
    </location>
</feature>
<dbReference type="Pfam" id="PF13593">
    <property type="entry name" value="SBF_like"/>
    <property type="match status" value="1"/>
</dbReference>
<feature type="transmembrane region" description="Helical" evidence="1">
    <location>
        <begin position="276"/>
        <end position="294"/>
    </location>
</feature>
<feature type="transmembrane region" description="Helical" evidence="1">
    <location>
        <begin position="231"/>
        <end position="255"/>
    </location>
</feature>
<feature type="transmembrane region" description="Helical" evidence="1">
    <location>
        <begin position="100"/>
        <end position="120"/>
    </location>
</feature>
<evidence type="ECO:0000313" key="2">
    <source>
        <dbReference type="EMBL" id="PAT36311.1"/>
    </source>
</evidence>
<dbReference type="Proteomes" id="UP000217999">
    <property type="component" value="Unassembled WGS sequence"/>
</dbReference>
<dbReference type="Gene3D" id="1.20.1530.20">
    <property type="match status" value="1"/>
</dbReference>
<dbReference type="PIRSF" id="PIRSF026166">
    <property type="entry name" value="UCP026166"/>
    <property type="match status" value="1"/>
</dbReference>
<dbReference type="EMBL" id="NSJF01000001">
    <property type="protein sequence ID" value="PAT36311.1"/>
    <property type="molecule type" value="Genomic_DNA"/>
</dbReference>
<keyword evidence="1" id="KW-0472">Membrane</keyword>
<dbReference type="InterPro" id="IPR016833">
    <property type="entry name" value="Put_Na-Bile_cotransptr"/>
</dbReference>
<feature type="transmembrane region" description="Helical" evidence="1">
    <location>
        <begin position="38"/>
        <end position="55"/>
    </location>
</feature>
<organism evidence="2 3">
    <name type="scientific">Vandammella animalimorsus</name>
    <dbReference type="NCBI Taxonomy" id="2029117"/>
    <lineage>
        <taxon>Bacteria</taxon>
        <taxon>Pseudomonadati</taxon>
        <taxon>Pseudomonadota</taxon>
        <taxon>Betaproteobacteria</taxon>
        <taxon>Burkholderiales</taxon>
        <taxon>Comamonadaceae</taxon>
        <taxon>Vandammella</taxon>
    </lineage>
</organism>
<feature type="transmembrane region" description="Helical" evidence="1">
    <location>
        <begin position="7"/>
        <end position="26"/>
    </location>
</feature>
<gene>
    <name evidence="2" type="ORF">CK620_01860</name>
</gene>
<dbReference type="AlphaFoldDB" id="A0A2A2AF11"/>
<accession>A0A2A2AF11</accession>
<evidence type="ECO:0000313" key="3">
    <source>
        <dbReference type="Proteomes" id="UP000217999"/>
    </source>
</evidence>